<keyword evidence="9" id="KW-0418">Kinase</keyword>
<keyword evidence="8 17" id="KW-0863">Zinc-finger</keyword>
<evidence type="ECO:0000256" key="3">
    <source>
        <dbReference type="ARBA" id="ARBA00022528"/>
    </source>
</evidence>
<dbReference type="SUPFAM" id="SSF144232">
    <property type="entry name" value="HIT/MYND zinc finger-like"/>
    <property type="match status" value="1"/>
</dbReference>
<dbReference type="GO" id="GO:0008270">
    <property type="term" value="F:zinc ion binding"/>
    <property type="evidence" value="ECO:0007669"/>
    <property type="project" value="UniProtKB-KW"/>
</dbReference>
<feature type="domain" description="MYND-type" evidence="19">
    <location>
        <begin position="657"/>
        <end position="707"/>
    </location>
</feature>
<keyword evidence="3" id="KW-0150">Chloroplast</keyword>
<evidence type="ECO:0000256" key="1">
    <source>
        <dbReference type="ARBA" id="ARBA00004508"/>
    </source>
</evidence>
<evidence type="ECO:0000256" key="16">
    <source>
        <dbReference type="ARBA" id="ARBA00048889"/>
    </source>
</evidence>
<keyword evidence="21" id="KW-1185">Reference proteome</keyword>
<feature type="region of interest" description="Disordered" evidence="18">
    <location>
        <begin position="93"/>
        <end position="121"/>
    </location>
</feature>
<dbReference type="Proteomes" id="UP000075714">
    <property type="component" value="Unassembled WGS sequence"/>
</dbReference>
<keyword evidence="11" id="KW-0809">Transit peptide</keyword>
<keyword evidence="13" id="KW-0472">Membrane</keyword>
<comment type="catalytic activity">
    <reaction evidence="16">
        <text>phytol + CTP = phytyl phosphate + CDP + H(+)</text>
        <dbReference type="Rhea" id="RHEA:38055"/>
        <dbReference type="ChEBI" id="CHEBI:15378"/>
        <dbReference type="ChEBI" id="CHEBI:17327"/>
        <dbReference type="ChEBI" id="CHEBI:37563"/>
        <dbReference type="ChEBI" id="CHEBI:58069"/>
        <dbReference type="ChEBI" id="CHEBI:75483"/>
        <dbReference type="EC" id="2.7.1.182"/>
    </reaction>
</comment>
<keyword evidence="6" id="KW-0812">Transmembrane</keyword>
<evidence type="ECO:0000256" key="6">
    <source>
        <dbReference type="ARBA" id="ARBA00022692"/>
    </source>
</evidence>
<comment type="similarity">
    <text evidence="2">Belongs to the polyprenol kinase family.</text>
</comment>
<evidence type="ECO:0000313" key="20">
    <source>
        <dbReference type="EMBL" id="KXZ51214.1"/>
    </source>
</evidence>
<evidence type="ECO:0000313" key="21">
    <source>
        <dbReference type="Proteomes" id="UP000075714"/>
    </source>
</evidence>
<dbReference type="AlphaFoldDB" id="A0A150GN39"/>
<evidence type="ECO:0000256" key="7">
    <source>
        <dbReference type="ARBA" id="ARBA00022723"/>
    </source>
</evidence>
<sequence>MDSLATGLEKILSELQAAAAGLLMTDDSAIDDIAVPDPDNKEQPPHFAVSVLLQLASENINNADTVALLASKTSFLVMLLHIALPSAATVADGGEDGDGGDGGVAEGDQDGDGGEGGAGQEGADNVALRAMRQQGALRRAAFDAEVEEERWRLLVAAYQVPAAPPPSLAAAIKGGLLPLAERIWRRSARGAPPGVPPELAMLRPLCTWAFTAPLLAYGPPAAAAALAATLRKVCARHFQSMGDASAALGIWALVLVSGIGGATRCLMGGVTAGFLQWLKQPPPPLAPPASLGMSVLGVAAAGAASPPPRSSLPALRLARQASCLMRGSALLALGSRSLSILMAMRMVIASREGCIRGGSIAPVFKDLEEEHVWTLRTLLGWVPPLAGLGAMAEGINSAAGAPPPAHSGGAATAHFCTSAAGEAPAPASVAAPAAAHAACCAAPAGAAAAAASAALHGGLSHAVGLEAAEATTAAATSGWHAAVPAGAPVASTAGVLDAAGEAEPLAPSGALALLQRMAALEVVNGILIAAAAQQRSSGVSALRGGLAGLLVRACGALTAVCPDEEAGGQGCGRDAALLELLIEVLEARPDTDMDSEQQQGGAGRRKLAELGRLVFEEDEGCRRAVRMLAAAAAAAATATTGDERLREGHGGLIPRACPGCANPGCDNLAGDSEADLPLKACAGCGAVGYCCRECQTAHWRTGHKVACGRRREGRDGGSAAGDRPAAGAGEGA</sequence>
<dbReference type="PROSITE" id="PS01360">
    <property type="entry name" value="ZF_MYND_1"/>
    <property type="match status" value="1"/>
</dbReference>
<dbReference type="PROSITE" id="PS50865">
    <property type="entry name" value="ZF_MYND_2"/>
    <property type="match status" value="1"/>
</dbReference>
<keyword evidence="5" id="KW-0808">Transferase</keyword>
<proteinExistence type="inferred from homology"/>
<evidence type="ECO:0000256" key="4">
    <source>
        <dbReference type="ARBA" id="ARBA00022640"/>
    </source>
</evidence>
<evidence type="ECO:0000256" key="12">
    <source>
        <dbReference type="ARBA" id="ARBA00022989"/>
    </source>
</evidence>
<evidence type="ECO:0000256" key="14">
    <source>
        <dbReference type="ARBA" id="ARBA00024015"/>
    </source>
</evidence>
<evidence type="ECO:0000256" key="11">
    <source>
        <dbReference type="ARBA" id="ARBA00022946"/>
    </source>
</evidence>
<dbReference type="GO" id="GO:0010276">
    <property type="term" value="F:phytol kinase activity"/>
    <property type="evidence" value="ECO:0007669"/>
    <property type="project" value="UniProtKB-EC"/>
</dbReference>
<gene>
    <name evidence="20" type="ORF">GPECTOR_13g701</name>
</gene>
<dbReference type="Pfam" id="PF01753">
    <property type="entry name" value="zf-MYND"/>
    <property type="match status" value="1"/>
</dbReference>
<keyword evidence="10" id="KW-0862">Zinc</keyword>
<accession>A0A150GN39</accession>
<dbReference type="PANTHER" id="PTHR32523:SF8">
    <property type="entry name" value="DOLICHOL KINASE"/>
    <property type="match status" value="1"/>
</dbReference>
<evidence type="ECO:0000256" key="10">
    <source>
        <dbReference type="ARBA" id="ARBA00022833"/>
    </source>
</evidence>
<name>A0A150GN39_GONPE</name>
<evidence type="ECO:0000256" key="17">
    <source>
        <dbReference type="PROSITE-ProRule" id="PRU00134"/>
    </source>
</evidence>
<keyword evidence="7" id="KW-0479">Metal-binding</keyword>
<evidence type="ECO:0000256" key="2">
    <source>
        <dbReference type="ARBA" id="ARBA00010794"/>
    </source>
</evidence>
<evidence type="ECO:0000256" key="15">
    <source>
        <dbReference type="ARBA" id="ARBA00039024"/>
    </source>
</evidence>
<evidence type="ECO:0000259" key="19">
    <source>
        <dbReference type="PROSITE" id="PS50865"/>
    </source>
</evidence>
<comment type="pathway">
    <text evidence="14">Cofactor biosynthesis; tocopherol biosynthesis.</text>
</comment>
<dbReference type="EC" id="2.7.1.182" evidence="15"/>
<dbReference type="GO" id="GO:0016020">
    <property type="term" value="C:membrane"/>
    <property type="evidence" value="ECO:0007669"/>
    <property type="project" value="UniProtKB-SubCell"/>
</dbReference>
<dbReference type="InterPro" id="IPR039606">
    <property type="entry name" value="Phytol/farnesol_kinase"/>
</dbReference>
<evidence type="ECO:0000256" key="18">
    <source>
        <dbReference type="SAM" id="MobiDB-lite"/>
    </source>
</evidence>
<evidence type="ECO:0000256" key="9">
    <source>
        <dbReference type="ARBA" id="ARBA00022777"/>
    </source>
</evidence>
<dbReference type="EMBL" id="LSYV01000014">
    <property type="protein sequence ID" value="KXZ51214.1"/>
    <property type="molecule type" value="Genomic_DNA"/>
</dbReference>
<dbReference type="Gene3D" id="6.10.140.2220">
    <property type="match status" value="1"/>
</dbReference>
<dbReference type="GO" id="GO:0009507">
    <property type="term" value="C:chloroplast"/>
    <property type="evidence" value="ECO:0007669"/>
    <property type="project" value="UniProtKB-SubCell"/>
</dbReference>
<dbReference type="PANTHER" id="PTHR32523">
    <property type="entry name" value="PHYTOL KINASE 1, CHLOROPLASTIC"/>
    <property type="match status" value="1"/>
</dbReference>
<reference evidence="21" key="1">
    <citation type="journal article" date="2016" name="Nat. Commun.">
        <title>The Gonium pectorale genome demonstrates co-option of cell cycle regulation during the evolution of multicellularity.</title>
        <authorList>
            <person name="Hanschen E.R."/>
            <person name="Marriage T.N."/>
            <person name="Ferris P.J."/>
            <person name="Hamaji T."/>
            <person name="Toyoda A."/>
            <person name="Fujiyama A."/>
            <person name="Neme R."/>
            <person name="Noguchi H."/>
            <person name="Minakuchi Y."/>
            <person name="Suzuki M."/>
            <person name="Kawai-Toyooka H."/>
            <person name="Smith D.R."/>
            <person name="Sparks H."/>
            <person name="Anderson J."/>
            <person name="Bakaric R."/>
            <person name="Luria V."/>
            <person name="Karger A."/>
            <person name="Kirschner M.W."/>
            <person name="Durand P.M."/>
            <person name="Michod R.E."/>
            <person name="Nozaki H."/>
            <person name="Olson B.J."/>
        </authorList>
    </citation>
    <scope>NUCLEOTIDE SEQUENCE [LARGE SCALE GENOMIC DNA]</scope>
    <source>
        <strain evidence="21">NIES-2863</strain>
    </source>
</reference>
<evidence type="ECO:0000256" key="8">
    <source>
        <dbReference type="ARBA" id="ARBA00022771"/>
    </source>
</evidence>
<organism evidence="20 21">
    <name type="scientific">Gonium pectorale</name>
    <name type="common">Green alga</name>
    <dbReference type="NCBI Taxonomy" id="33097"/>
    <lineage>
        <taxon>Eukaryota</taxon>
        <taxon>Viridiplantae</taxon>
        <taxon>Chlorophyta</taxon>
        <taxon>core chlorophytes</taxon>
        <taxon>Chlorophyceae</taxon>
        <taxon>CS clade</taxon>
        <taxon>Chlamydomonadales</taxon>
        <taxon>Volvocaceae</taxon>
        <taxon>Gonium</taxon>
    </lineage>
</organism>
<evidence type="ECO:0000256" key="13">
    <source>
        <dbReference type="ARBA" id="ARBA00023136"/>
    </source>
</evidence>
<protein>
    <recommendedName>
        <fullName evidence="15">phytol kinase</fullName>
        <ecNumber evidence="15">2.7.1.182</ecNumber>
    </recommendedName>
</protein>
<keyword evidence="12" id="KW-1133">Transmembrane helix</keyword>
<comment type="caution">
    <text evidence="20">The sequence shown here is derived from an EMBL/GenBank/DDBJ whole genome shotgun (WGS) entry which is preliminary data.</text>
</comment>
<evidence type="ECO:0000256" key="5">
    <source>
        <dbReference type="ARBA" id="ARBA00022679"/>
    </source>
</evidence>
<dbReference type="InterPro" id="IPR002893">
    <property type="entry name" value="Znf_MYND"/>
</dbReference>
<comment type="subcellular location">
    <subcellularLocation>
        <location evidence="1">Plastid</location>
        <location evidence="1">Chloroplast membrane</location>
        <topology evidence="1">Multi-pass membrane protein</topology>
    </subcellularLocation>
</comment>
<keyword evidence="4" id="KW-0934">Plastid</keyword>
<feature type="region of interest" description="Disordered" evidence="18">
    <location>
        <begin position="709"/>
        <end position="732"/>
    </location>
</feature>